<keyword evidence="2" id="KW-1185">Reference proteome</keyword>
<comment type="caution">
    <text evidence="1">The sequence shown here is derived from an EMBL/GenBank/DDBJ whole genome shotgun (WGS) entry which is preliminary data.</text>
</comment>
<gene>
    <name evidence="1" type="ORF">MM239_16170</name>
</gene>
<sequence length="374" mass="43266">MKNSLFFLSVVLLYSCGKKESSKDYSQLEISIDTVMVDSKDEILYLQMGLRWSDVSMDRKFFYNFDMNRHKLEIINLDKLELEKIVNFDKEGPNGTGARFTDLKSIGQDSLYLSSQFTHDVFDLNGKKLVSSSTRDQQYSGDDFNEGESFSHSVLSANNPHLVFGWGKNWRTGEVSFIQIDFIKNYLQKWKIPAFEILQSFHYEMETPKVWFGTSNYTSIVENKVLLSNGVSSDIYVYDIPSEMLELKSPSPSLTEKEKTKLPPKMVAGIEENREVSKMLKEQINFLHPIWDNKSKLFYRFSFEEVIADRDESDEVVNTANIFLTVLDEGFTVIAEKAIPTLKHIPYRAFVKDESIWISINIEDELGFLRIKVI</sequence>
<name>A0ABS9V3G9_9BACT</name>
<dbReference type="InterPro" id="IPR025316">
    <property type="entry name" value="DUF4221"/>
</dbReference>
<dbReference type="EMBL" id="JAKZGP010000052">
    <property type="protein sequence ID" value="MCH7410946.1"/>
    <property type="molecule type" value="Genomic_DNA"/>
</dbReference>
<dbReference type="PROSITE" id="PS51257">
    <property type="entry name" value="PROKAR_LIPOPROTEIN"/>
    <property type="match status" value="1"/>
</dbReference>
<proteinExistence type="predicted"/>
<dbReference type="Pfam" id="PF13970">
    <property type="entry name" value="DUF4221"/>
    <property type="match status" value="1"/>
</dbReference>
<dbReference type="RefSeq" id="WP_241349302.1">
    <property type="nucleotide sequence ID" value="NZ_JAKZGP010000052.1"/>
</dbReference>
<evidence type="ECO:0000313" key="1">
    <source>
        <dbReference type="EMBL" id="MCH7410946.1"/>
    </source>
</evidence>
<organism evidence="1 2">
    <name type="scientific">Belliella filtrata</name>
    <dbReference type="NCBI Taxonomy" id="2923435"/>
    <lineage>
        <taxon>Bacteria</taxon>
        <taxon>Pseudomonadati</taxon>
        <taxon>Bacteroidota</taxon>
        <taxon>Cytophagia</taxon>
        <taxon>Cytophagales</taxon>
        <taxon>Cyclobacteriaceae</taxon>
        <taxon>Belliella</taxon>
    </lineage>
</organism>
<accession>A0ABS9V3G9</accession>
<protein>
    <submittedName>
        <fullName evidence="1">DUF4221 domain-containing protein</fullName>
    </submittedName>
</protein>
<dbReference type="Proteomes" id="UP001165489">
    <property type="component" value="Unassembled WGS sequence"/>
</dbReference>
<evidence type="ECO:0000313" key="2">
    <source>
        <dbReference type="Proteomes" id="UP001165489"/>
    </source>
</evidence>
<reference evidence="1" key="1">
    <citation type="submission" date="2022-03" db="EMBL/GenBank/DDBJ databases">
        <title>De novo assembled genomes of Belliella spp. (Cyclobacteriaceae) strains.</title>
        <authorList>
            <person name="Szabo A."/>
            <person name="Korponai K."/>
            <person name="Felfoldi T."/>
        </authorList>
    </citation>
    <scope>NUCLEOTIDE SEQUENCE</scope>
    <source>
        <strain evidence="1">DSM 111904</strain>
    </source>
</reference>